<dbReference type="RefSeq" id="WP_003462673.1">
    <property type="nucleotide sequence ID" value="NZ_CATNWI010000001.1"/>
</dbReference>
<dbReference type="GO" id="GO:0017116">
    <property type="term" value="F:single-stranded DNA helicase activity"/>
    <property type="evidence" value="ECO:0007669"/>
    <property type="project" value="TreeGrafter"/>
</dbReference>
<dbReference type="SUPFAM" id="SSF52540">
    <property type="entry name" value="P-loop containing nucleoside triphosphate hydrolases"/>
    <property type="match status" value="1"/>
</dbReference>
<evidence type="ECO:0000313" key="6">
    <source>
        <dbReference type="EMBL" id="AMN36671.1"/>
    </source>
</evidence>
<reference evidence="6 7" key="1">
    <citation type="journal article" date="2016" name="PLoS ONE">
        <title>Plasmid Characterization and Chromosome Analysis of Two netF+ Clostridium perfringens Isolates Associated with Foal and Canine Necrotizing Enteritis.</title>
        <authorList>
            <person name="Mehdizadeh Gohari I."/>
            <person name="Kropinski A.M."/>
            <person name="Weese S.J."/>
            <person name="Parreira V.R."/>
            <person name="Whitehead A.E."/>
            <person name="Boerlin P."/>
            <person name="Prescott J.F."/>
        </authorList>
    </citation>
    <scope>NUCLEOTIDE SEQUENCE [LARGE SCALE GENOMIC DNA]</scope>
    <source>
        <strain evidence="6 7">JP838</strain>
    </source>
</reference>
<evidence type="ECO:0000313" key="7">
    <source>
        <dbReference type="Proteomes" id="UP000070260"/>
    </source>
</evidence>
<evidence type="ECO:0000259" key="4">
    <source>
        <dbReference type="SMART" id="SM00278"/>
    </source>
</evidence>
<comment type="catalytic activity">
    <reaction evidence="3">
        <text>ATP + H2O = ADP + phosphate + H(+)</text>
        <dbReference type="Rhea" id="RHEA:13065"/>
        <dbReference type="ChEBI" id="CHEBI:15377"/>
        <dbReference type="ChEBI" id="CHEBI:15378"/>
        <dbReference type="ChEBI" id="CHEBI:30616"/>
        <dbReference type="ChEBI" id="CHEBI:43474"/>
        <dbReference type="ChEBI" id="CHEBI:456216"/>
        <dbReference type="EC" id="5.6.2.3"/>
    </reaction>
</comment>
<keyword evidence="1 3" id="KW-0547">Nucleotide-binding</keyword>
<dbReference type="Gene3D" id="3.40.50.300">
    <property type="entry name" value="P-loop containing nucleotide triphosphate hydrolases"/>
    <property type="match status" value="2"/>
</dbReference>
<comment type="function">
    <text evidence="3">DNA-dependent ATPase and ATP-dependent 5'-3' DNA helicase. Has no activity on blunt DNA or DNA with 3'-overhangs, requires at least 10 bases of 5'-ssDNA for helicase activity.</text>
</comment>
<dbReference type="CDD" id="cd18809">
    <property type="entry name" value="SF1_C_RecD"/>
    <property type="match status" value="1"/>
</dbReference>
<dbReference type="AlphaFoldDB" id="A0A140GSY6"/>
<dbReference type="Pfam" id="PF23139">
    <property type="entry name" value="OB_YrrC"/>
    <property type="match status" value="1"/>
</dbReference>
<gene>
    <name evidence="3" type="primary">recD2</name>
    <name evidence="6" type="ORF">JFP838_13130</name>
</gene>
<feature type="domain" description="Helix-hairpin-helix DNA-binding motif class 1" evidence="4">
    <location>
        <begin position="116"/>
        <end position="135"/>
    </location>
</feature>
<dbReference type="HAMAP" id="MF_01488">
    <property type="entry name" value="RecD2"/>
    <property type="match status" value="1"/>
</dbReference>
<accession>A0A140GSY6</accession>
<dbReference type="NCBIfam" id="TIGR01448">
    <property type="entry name" value="recD_rel"/>
    <property type="match status" value="1"/>
</dbReference>
<dbReference type="GO" id="GO:0016887">
    <property type="term" value="F:ATP hydrolysis activity"/>
    <property type="evidence" value="ECO:0007669"/>
    <property type="project" value="RHEA"/>
</dbReference>
<dbReference type="GO" id="GO:0009338">
    <property type="term" value="C:exodeoxyribonuclease V complex"/>
    <property type="evidence" value="ECO:0007669"/>
    <property type="project" value="TreeGrafter"/>
</dbReference>
<keyword evidence="3" id="KW-0378">Hydrolase</keyword>
<dbReference type="InterPro" id="IPR027785">
    <property type="entry name" value="UvrD-like_helicase_C"/>
</dbReference>
<dbReference type="EC" id="5.6.2.3" evidence="3"/>
<dbReference type="InterPro" id="IPR029493">
    <property type="entry name" value="RecD2-like_HHH"/>
</dbReference>
<dbReference type="Pfam" id="PF18335">
    <property type="entry name" value="SH3_13"/>
    <property type="match status" value="1"/>
</dbReference>
<dbReference type="GO" id="GO:0043139">
    <property type="term" value="F:5'-3' DNA helicase activity"/>
    <property type="evidence" value="ECO:0007669"/>
    <property type="project" value="UniProtKB-UniRule"/>
</dbReference>
<dbReference type="InterPro" id="IPR055446">
    <property type="entry name" value="RecD2_N_OB"/>
</dbReference>
<feature type="binding site" evidence="3">
    <location>
        <begin position="343"/>
        <end position="347"/>
    </location>
    <ligand>
        <name>ATP</name>
        <dbReference type="ChEBI" id="CHEBI:30616"/>
    </ligand>
</feature>
<feature type="domain" description="Helix-hairpin-helix DNA-binding motif class 1" evidence="4">
    <location>
        <begin position="180"/>
        <end position="199"/>
    </location>
</feature>
<evidence type="ECO:0000256" key="1">
    <source>
        <dbReference type="ARBA" id="ARBA00022741"/>
    </source>
</evidence>
<dbReference type="OrthoDB" id="9803432at2"/>
<dbReference type="InterPro" id="IPR003593">
    <property type="entry name" value="AAA+_ATPase"/>
</dbReference>
<evidence type="ECO:0000256" key="3">
    <source>
        <dbReference type="HAMAP-Rule" id="MF_01488"/>
    </source>
</evidence>
<comment type="similarity">
    <text evidence="3">Belongs to the RecD family. RecD2 subfamily.</text>
</comment>
<name>A0A140GSY6_CLOPF</name>
<feature type="domain" description="Helix-hairpin-helix DNA-binding motif class 1" evidence="4">
    <location>
        <begin position="81"/>
        <end position="102"/>
    </location>
</feature>
<dbReference type="PANTHER" id="PTHR43788:SF6">
    <property type="entry name" value="DNA HELICASE B"/>
    <property type="match status" value="1"/>
</dbReference>
<keyword evidence="3" id="KW-0413">Isomerase</keyword>
<dbReference type="InterPro" id="IPR027417">
    <property type="entry name" value="P-loop_NTPase"/>
</dbReference>
<dbReference type="SMART" id="SM00382">
    <property type="entry name" value="AAA"/>
    <property type="match status" value="1"/>
</dbReference>
<dbReference type="Gene3D" id="1.10.10.2220">
    <property type="match status" value="1"/>
</dbReference>
<feature type="domain" description="AAA+ ATPase" evidence="5">
    <location>
        <begin position="332"/>
        <end position="480"/>
    </location>
</feature>
<dbReference type="Pfam" id="PF13538">
    <property type="entry name" value="UvrD_C_2"/>
    <property type="match status" value="1"/>
</dbReference>
<evidence type="ECO:0000256" key="2">
    <source>
        <dbReference type="ARBA" id="ARBA00022840"/>
    </source>
</evidence>
<organism evidence="6 7">
    <name type="scientific">Clostridium perfringens</name>
    <dbReference type="NCBI Taxonomy" id="1502"/>
    <lineage>
        <taxon>Bacteria</taxon>
        <taxon>Bacillati</taxon>
        <taxon>Bacillota</taxon>
        <taxon>Clostridia</taxon>
        <taxon>Eubacteriales</taxon>
        <taxon>Clostridiaceae</taxon>
        <taxon>Clostridium</taxon>
    </lineage>
</organism>
<keyword evidence="3" id="KW-0238">DNA-binding</keyword>
<dbReference type="InterPro" id="IPR041451">
    <property type="entry name" value="RecD2_SH13"/>
</dbReference>
<dbReference type="Pfam" id="PF13245">
    <property type="entry name" value="AAA_19"/>
    <property type="match status" value="1"/>
</dbReference>
<protein>
    <recommendedName>
        <fullName evidence="3">ATP-dependent RecD2 DNA helicase</fullName>
        <ecNumber evidence="3">5.6.2.3</ecNumber>
    </recommendedName>
    <alternativeName>
        <fullName evidence="3">DNA 5'-3' helicase subunit RecD2</fullName>
    </alternativeName>
</protein>
<proteinExistence type="inferred from homology"/>
<dbReference type="CDD" id="cd17933">
    <property type="entry name" value="DEXSc_RecD-like"/>
    <property type="match status" value="1"/>
</dbReference>
<dbReference type="GO" id="GO:0003677">
    <property type="term" value="F:DNA binding"/>
    <property type="evidence" value="ECO:0007669"/>
    <property type="project" value="UniProtKB-UniRule"/>
</dbReference>
<dbReference type="InterPro" id="IPR003583">
    <property type="entry name" value="Hlx-hairpin-Hlx_DNA-bd_motif"/>
</dbReference>
<keyword evidence="2 3" id="KW-0067">ATP-binding</keyword>
<dbReference type="InterPro" id="IPR006345">
    <property type="entry name" value="RecD2"/>
</dbReference>
<dbReference type="Gene3D" id="2.30.30.940">
    <property type="match status" value="1"/>
</dbReference>
<keyword evidence="3" id="KW-0347">Helicase</keyword>
<dbReference type="InterPro" id="IPR050534">
    <property type="entry name" value="Coronavir_polyprotein_1ab"/>
</dbReference>
<dbReference type="Proteomes" id="UP000070260">
    <property type="component" value="Chromosome"/>
</dbReference>
<dbReference type="GO" id="GO:0006281">
    <property type="term" value="P:DNA repair"/>
    <property type="evidence" value="ECO:0007669"/>
    <property type="project" value="InterPro"/>
</dbReference>
<dbReference type="Pfam" id="PF14490">
    <property type="entry name" value="HHH_RecD2"/>
    <property type="match status" value="1"/>
</dbReference>
<dbReference type="GO" id="GO:0006310">
    <property type="term" value="P:DNA recombination"/>
    <property type="evidence" value="ECO:0007669"/>
    <property type="project" value="InterPro"/>
</dbReference>
<dbReference type="InterPro" id="IPR010994">
    <property type="entry name" value="RuvA_2-like"/>
</dbReference>
<dbReference type="EMBL" id="CP010994">
    <property type="protein sequence ID" value="AMN36671.1"/>
    <property type="molecule type" value="Genomic_DNA"/>
</dbReference>
<dbReference type="Gene3D" id="1.10.150.20">
    <property type="entry name" value="5' to 3' exonuclease, C-terminal subdomain"/>
    <property type="match status" value="1"/>
</dbReference>
<dbReference type="GO" id="GO:0005524">
    <property type="term" value="F:ATP binding"/>
    <property type="evidence" value="ECO:0007669"/>
    <property type="project" value="UniProtKB-UniRule"/>
</dbReference>
<dbReference type="PANTHER" id="PTHR43788">
    <property type="entry name" value="DNA2/NAM7 HELICASE FAMILY MEMBER"/>
    <property type="match status" value="1"/>
</dbReference>
<dbReference type="PATRIC" id="fig|1502.156.peg.2477"/>
<sequence length="744" mass="83569">MEALNGIVESIVFKSSDTGYTVIKFRENNIIHTAVGVLPHVKEGQNLKITGSWVNHSQFGKQFKVEECEEILPTSKDGIEKYLSSGIIQGIGPVTAKKIVNKFGEDTLNILDNNIERLKEIEGIGKKKLETIIESYREQRELKNITIFLQTHGLSVNQCLKIYKKYGASSVDTVKNNPYILCDEISGIGFKTSDKIARSLGIEIDSPFRIQSGIRYVINEFCANGHTFMPKDELIKEASNVLTVSGDIIEENIKNAALDRKIKLEKVNDKEGVFTIPNYYCELGITNRILTLAISNFQDISVDVDHLILQFEKKNNITFAESQKDAIISAFQNGIEIITGGPGTGKTTIIKCIIEIFETCGLKVLLGAPTGRAAKRMSESTGKEATTIHRMLDMGVFEKEESVFVTNAEEHSLEADVVIIDEASMIDITLMNALLKSIKVGTRLIIVGDVDQLPSVGAGNVLNDFIESGFTKVVRLKEIFRQGKESMIVVNAHKINKGEMPKLNEKGTDFFFIRNDIQEGILNTIIDLINTRLPKFNSNWDKLKSIQVLVPMKKGVLGVTNLNERIQNVLNPKAPYKKEKEFRSMVFREGDKVMQIKNNYSLKWTRIAGKGEHEGLGVFNGDMGFIESIDLEGKKLSIIFDDERRVIYDFMYLDELDLAYAITIHKSQGSEFPVVIIPAYMGAPLLMNRNLLYTGITRAKEMVVVVGIPKALKYMVDNTRSMERYSSLNWRIKEVISNEVFEQD</sequence>
<dbReference type="Pfam" id="PF14520">
    <property type="entry name" value="HHH_5"/>
    <property type="match status" value="1"/>
</dbReference>
<evidence type="ECO:0000259" key="5">
    <source>
        <dbReference type="SMART" id="SM00382"/>
    </source>
</evidence>
<dbReference type="SUPFAM" id="SSF47781">
    <property type="entry name" value="RuvA domain 2-like"/>
    <property type="match status" value="1"/>
</dbReference>
<dbReference type="SMART" id="SM00278">
    <property type="entry name" value="HhH1"/>
    <property type="match status" value="3"/>
</dbReference>